<dbReference type="Pfam" id="PF00899">
    <property type="entry name" value="ThiF"/>
    <property type="match status" value="1"/>
</dbReference>
<accession>A0AA86MWR8</accession>
<evidence type="ECO:0000313" key="3">
    <source>
        <dbReference type="Proteomes" id="UP001179121"/>
    </source>
</evidence>
<dbReference type="AlphaFoldDB" id="A0AA86MWR8"/>
<protein>
    <recommendedName>
        <fullName evidence="1">THIF-type NAD/FAD binding fold domain-containing protein</fullName>
    </recommendedName>
</protein>
<organism evidence="2 3">
    <name type="scientific">Nitrospira tepida</name>
    <dbReference type="NCBI Taxonomy" id="2973512"/>
    <lineage>
        <taxon>Bacteria</taxon>
        <taxon>Pseudomonadati</taxon>
        <taxon>Nitrospirota</taxon>
        <taxon>Nitrospiria</taxon>
        <taxon>Nitrospirales</taxon>
        <taxon>Nitrospiraceae</taxon>
        <taxon>Nitrospira</taxon>
    </lineage>
</organism>
<name>A0AA86MWR8_9BACT</name>
<dbReference type="KEGG" id="nti:DNFV4_00860"/>
<dbReference type="EMBL" id="OX365700">
    <property type="protein sequence ID" value="CAI4030432.1"/>
    <property type="molecule type" value="Genomic_DNA"/>
</dbReference>
<dbReference type="InterPro" id="IPR035985">
    <property type="entry name" value="Ubiquitin-activating_enz"/>
</dbReference>
<dbReference type="SUPFAM" id="SSF69572">
    <property type="entry name" value="Activating enzymes of the ubiquitin-like proteins"/>
    <property type="match status" value="1"/>
</dbReference>
<dbReference type="NCBIfam" id="TIGR03882">
    <property type="entry name" value="cyclo_dehyd_2"/>
    <property type="match status" value="1"/>
</dbReference>
<evidence type="ECO:0000313" key="2">
    <source>
        <dbReference type="EMBL" id="CAI4030432.1"/>
    </source>
</evidence>
<keyword evidence="3" id="KW-1185">Reference proteome</keyword>
<dbReference type="Gene3D" id="3.40.50.720">
    <property type="entry name" value="NAD(P)-binding Rossmann-like Domain"/>
    <property type="match status" value="1"/>
</dbReference>
<sequence length="354" mass="39444">MEPPLRSMPTQIIPIAGGVLLKRGCTEVKINGDRAAAIVRDVLLAAAFEEKAGEEICEQFAEPDRPVVRQLINQLIQRRLLLPTNRSHLRSDELEEGEDVFYWHFESSLQEVRNRLAAKHLGILGVNFISRRLIAELRDSGFEHLTIIDLPILRNLRMFDVPDSTPNLGQGEGDDFLSFVEWDRHPARYPLDCLVAACDFAAADCFRQINALCIKQALPMMPVMLHNMVGTVGPLMIPGETPCYECFTLREHSNREDAHTASIFDRMAFEGQGVTGFHPVMATVSAEVACFELIGVFSDVLPKRKPGTFIEINVLAGQMSRRRALKVPRCPVCGPVVAHPPISITKALADERAL</sequence>
<evidence type="ECO:0000259" key="1">
    <source>
        <dbReference type="Pfam" id="PF00899"/>
    </source>
</evidence>
<feature type="domain" description="THIF-type NAD/FAD binding fold" evidence="1">
    <location>
        <begin position="190"/>
        <end position="331"/>
    </location>
</feature>
<reference evidence="2" key="1">
    <citation type="submission" date="2022-10" db="EMBL/GenBank/DDBJ databases">
        <authorList>
            <person name="Koch H."/>
        </authorList>
    </citation>
    <scope>NUCLEOTIDE SEQUENCE</scope>
    <source>
        <strain evidence="2">DNF</strain>
    </source>
</reference>
<dbReference type="InterPro" id="IPR000594">
    <property type="entry name" value="ThiF_NAD_FAD-bd"/>
</dbReference>
<dbReference type="Proteomes" id="UP001179121">
    <property type="component" value="Chromosome"/>
</dbReference>
<dbReference type="RefSeq" id="WP_289267421.1">
    <property type="nucleotide sequence ID" value="NZ_OX365700.1"/>
</dbReference>
<gene>
    <name evidence="2" type="ORF">DNFV4_00860</name>
</gene>
<proteinExistence type="predicted"/>
<dbReference type="InterPro" id="IPR022291">
    <property type="entry name" value="Bacteriocin_synth_cyclodeHase"/>
</dbReference>
<dbReference type="GO" id="GO:0008641">
    <property type="term" value="F:ubiquitin-like modifier activating enzyme activity"/>
    <property type="evidence" value="ECO:0007669"/>
    <property type="project" value="InterPro"/>
</dbReference>